<proteinExistence type="inferred from homology"/>
<dbReference type="GO" id="GO:0004518">
    <property type="term" value="F:nuclease activity"/>
    <property type="evidence" value="ECO:0007669"/>
    <property type="project" value="InterPro"/>
</dbReference>
<dbReference type="Pfam" id="PF00867">
    <property type="entry name" value="XPG_I"/>
    <property type="match status" value="1"/>
</dbReference>
<dbReference type="PANTHER" id="PTHR15976:SF17">
    <property type="entry name" value="CONSTITUTIVE COACTIVATOR OF PEROXISOME PROLIFERATOR-ACTIVATED RECEPTOR GAMMA"/>
    <property type="match status" value="1"/>
</dbReference>
<comment type="similarity">
    <text evidence="1">Belongs to the constitutive coactivator of PPAR-gamma family.</text>
</comment>
<dbReference type="CDD" id="cd18672">
    <property type="entry name" value="PIN_FAM120B-like"/>
    <property type="match status" value="1"/>
</dbReference>
<protein>
    <submittedName>
        <fullName evidence="3">Constitutive coactivator of peroxisome proliferator-activated receptor gamma</fullName>
    </submittedName>
</protein>
<dbReference type="GO" id="GO:0005634">
    <property type="term" value="C:nucleus"/>
    <property type="evidence" value="ECO:0007669"/>
    <property type="project" value="TreeGrafter"/>
</dbReference>
<evidence type="ECO:0000313" key="4">
    <source>
        <dbReference type="Proteomes" id="UP000027135"/>
    </source>
</evidence>
<keyword evidence="4" id="KW-1185">Reference proteome</keyword>
<dbReference type="STRING" id="136037.A0A067R5P4"/>
<dbReference type="Gene3D" id="3.40.50.1010">
    <property type="entry name" value="5'-nuclease"/>
    <property type="match status" value="1"/>
</dbReference>
<feature type="domain" description="XPG-I" evidence="2">
    <location>
        <begin position="155"/>
        <end position="237"/>
    </location>
</feature>
<dbReference type="InterPro" id="IPR026784">
    <property type="entry name" value="Coact_PPARg"/>
</dbReference>
<dbReference type="eggNOG" id="ENOG502QRMW">
    <property type="taxonomic scope" value="Eukaryota"/>
</dbReference>
<reference evidence="3 4" key="1">
    <citation type="journal article" date="2014" name="Nat. Commun.">
        <title>Molecular traces of alternative social organization in a termite genome.</title>
        <authorList>
            <person name="Terrapon N."/>
            <person name="Li C."/>
            <person name="Robertson H.M."/>
            <person name="Ji L."/>
            <person name="Meng X."/>
            <person name="Booth W."/>
            <person name="Chen Z."/>
            <person name="Childers C.P."/>
            <person name="Glastad K.M."/>
            <person name="Gokhale K."/>
            <person name="Gowin J."/>
            <person name="Gronenberg W."/>
            <person name="Hermansen R.A."/>
            <person name="Hu H."/>
            <person name="Hunt B.G."/>
            <person name="Huylmans A.K."/>
            <person name="Khalil S.M."/>
            <person name="Mitchell R.D."/>
            <person name="Munoz-Torres M.C."/>
            <person name="Mustard J.A."/>
            <person name="Pan H."/>
            <person name="Reese J.T."/>
            <person name="Scharf M.E."/>
            <person name="Sun F."/>
            <person name="Vogel H."/>
            <person name="Xiao J."/>
            <person name="Yang W."/>
            <person name="Yang Z."/>
            <person name="Yang Z."/>
            <person name="Zhou J."/>
            <person name="Zhu J."/>
            <person name="Brent C.S."/>
            <person name="Elsik C.G."/>
            <person name="Goodisman M.A."/>
            <person name="Liberles D.A."/>
            <person name="Roe R.M."/>
            <person name="Vargo E.L."/>
            <person name="Vilcinskas A."/>
            <person name="Wang J."/>
            <person name="Bornberg-Bauer E."/>
            <person name="Korb J."/>
            <person name="Zhang G."/>
            <person name="Liebig J."/>
        </authorList>
    </citation>
    <scope>NUCLEOTIDE SEQUENCE [LARGE SCALE GENOMIC DNA]</scope>
    <source>
        <tissue evidence="3">Whole organism</tissue>
    </source>
</reference>
<evidence type="ECO:0000256" key="1">
    <source>
        <dbReference type="ARBA" id="ARBA00009495"/>
    </source>
</evidence>
<gene>
    <name evidence="3" type="ORF">L798_08341</name>
</gene>
<dbReference type="OrthoDB" id="6354174at2759"/>
<dbReference type="InterPro" id="IPR006086">
    <property type="entry name" value="XPG-I_dom"/>
</dbReference>
<dbReference type="EMBL" id="KK852726">
    <property type="protein sequence ID" value="KDR17634.1"/>
    <property type="molecule type" value="Genomic_DNA"/>
</dbReference>
<dbReference type="InParanoid" id="A0A067R5P4"/>
<sequence>MGIYRLESYLEKDVPNQFCWQVSIKKLADEFRDQTNRDPVMIVDGSYSLRTIYVQSGEEWMQGGQMKNFVKTMKKFVSTFEGIGVRVMFFFDGITQEQKRGEWLQRRGSQIKKVMDLFNNLNNKNVEKSKYSSFLLPPLIGATGRFIAKFECGCDVRISISECDAEIAEYAQREGCFAILSRDTDFILLDGARHYLSIERLDMAKMTTVTYSREGLLDFLKINQQQLFLLASLLGNDTVHFHKLKHFHKRFSHTGYIFEVLPGIVEYINKWNFIGYYKDEDLREIARDVFGDENMANDLSVSIKSYLPPSRERTGITPMNDIQDKNWQQILELAREKHCFSQAVPSMYPVMLGKAYELSISLENYGSSDTVPTAKIYQPLRQRIYGVLLHEKPTATTVKEWCIDSKTIPTEPTEVSVMRICNIERFHPGLIKLWDETCEPYCRWHLFAQSLTEEKKLDAKMLERLGLPYAVPVAVLFYLLNECTEVLTEVDVDVILAQAVLVRLYTCDNLKDIRYQHAEPTVIHLSTIFNRGVTTVLFLLSACGFELKEAMPWLYFDGKLFQQKYNEAKRKRATQEKLCEDKKEVLLKFREMKRLVLPQISWR</sequence>
<name>A0A067R5P4_ZOONE</name>
<dbReference type="Proteomes" id="UP000027135">
    <property type="component" value="Unassembled WGS sequence"/>
</dbReference>
<accession>A0A067R5P4</accession>
<evidence type="ECO:0000313" key="3">
    <source>
        <dbReference type="EMBL" id="KDR17634.1"/>
    </source>
</evidence>
<dbReference type="PANTHER" id="PTHR15976">
    <property type="entry name" value="CONSTITUTIVE COACTIVATOR OF PEROXISOME PROLIFERATOR-ACTIVATED RECEPTOR GAMMA"/>
    <property type="match status" value="1"/>
</dbReference>
<dbReference type="OMA" id="MPWEVFD"/>
<dbReference type="AlphaFoldDB" id="A0A067R5P4"/>
<evidence type="ECO:0000259" key="2">
    <source>
        <dbReference type="Pfam" id="PF00867"/>
    </source>
</evidence>
<organism evidence="3 4">
    <name type="scientific">Zootermopsis nevadensis</name>
    <name type="common">Dampwood termite</name>
    <dbReference type="NCBI Taxonomy" id="136037"/>
    <lineage>
        <taxon>Eukaryota</taxon>
        <taxon>Metazoa</taxon>
        <taxon>Ecdysozoa</taxon>
        <taxon>Arthropoda</taxon>
        <taxon>Hexapoda</taxon>
        <taxon>Insecta</taxon>
        <taxon>Pterygota</taxon>
        <taxon>Neoptera</taxon>
        <taxon>Polyneoptera</taxon>
        <taxon>Dictyoptera</taxon>
        <taxon>Blattodea</taxon>
        <taxon>Blattoidea</taxon>
        <taxon>Termitoidae</taxon>
        <taxon>Termopsidae</taxon>
        <taxon>Zootermopsis</taxon>
    </lineage>
</organism>
<keyword evidence="3" id="KW-0675">Receptor</keyword>
<dbReference type="SUPFAM" id="SSF88723">
    <property type="entry name" value="PIN domain-like"/>
    <property type="match status" value="1"/>
</dbReference>
<dbReference type="InterPro" id="IPR029060">
    <property type="entry name" value="PIN-like_dom_sf"/>
</dbReference>